<dbReference type="Proteomes" id="UP000887578">
    <property type="component" value="Unplaced"/>
</dbReference>
<accession>A0A914QP91</accession>
<dbReference type="AlphaFoldDB" id="A0A914QP91"/>
<dbReference type="PANTHER" id="PTHR11935:SF94">
    <property type="entry name" value="TENZING NORGAY, ISOFORM C"/>
    <property type="match status" value="1"/>
</dbReference>
<evidence type="ECO:0000313" key="1">
    <source>
        <dbReference type="Proteomes" id="UP000887578"/>
    </source>
</evidence>
<dbReference type="InterPro" id="IPR036866">
    <property type="entry name" value="RibonucZ/Hydroxyglut_hydro"/>
</dbReference>
<dbReference type="SUPFAM" id="SSF56281">
    <property type="entry name" value="Metallo-hydrolase/oxidoreductase"/>
    <property type="match status" value="1"/>
</dbReference>
<dbReference type="PANTHER" id="PTHR11935">
    <property type="entry name" value="BETA LACTAMASE DOMAIN"/>
    <property type="match status" value="1"/>
</dbReference>
<organism evidence="1 2">
    <name type="scientific">Panagrolaimus davidi</name>
    <dbReference type="NCBI Taxonomy" id="227884"/>
    <lineage>
        <taxon>Eukaryota</taxon>
        <taxon>Metazoa</taxon>
        <taxon>Ecdysozoa</taxon>
        <taxon>Nematoda</taxon>
        <taxon>Chromadorea</taxon>
        <taxon>Rhabditida</taxon>
        <taxon>Tylenchina</taxon>
        <taxon>Panagrolaimomorpha</taxon>
        <taxon>Panagrolaimoidea</taxon>
        <taxon>Panagrolaimidae</taxon>
        <taxon>Panagrolaimus</taxon>
    </lineage>
</organism>
<proteinExistence type="predicted"/>
<keyword evidence="1" id="KW-1185">Reference proteome</keyword>
<dbReference type="WBParaSite" id="PDA_v2.g5629.t1">
    <property type="protein sequence ID" value="PDA_v2.g5629.t1"/>
    <property type="gene ID" value="PDA_v2.g5629"/>
</dbReference>
<dbReference type="GO" id="GO:0004416">
    <property type="term" value="F:hydroxyacylglutathione hydrolase activity"/>
    <property type="evidence" value="ECO:0007669"/>
    <property type="project" value="TreeGrafter"/>
</dbReference>
<protein>
    <submittedName>
        <fullName evidence="2">Hydroxyacylglutathione hydrolase</fullName>
    </submittedName>
</protein>
<evidence type="ECO:0000313" key="2">
    <source>
        <dbReference type="WBParaSite" id="PDA_v2.g5629.t1"/>
    </source>
</evidence>
<reference evidence="2" key="1">
    <citation type="submission" date="2022-11" db="UniProtKB">
        <authorList>
            <consortium name="WormBaseParasite"/>
        </authorList>
    </citation>
    <scope>IDENTIFICATION</scope>
</reference>
<dbReference type="Gene3D" id="3.60.15.10">
    <property type="entry name" value="Ribonuclease Z/Hydroxyacylglutathione hydrolase-like"/>
    <property type="match status" value="1"/>
</dbReference>
<sequence>MKVIPIPANQDNYQYLIIDDDGKKQAAIVNPVDVSEIKKVVEKENVQLIAGFVIHHHVNHSTYSGRLHINIW</sequence>
<name>A0A914QP91_9BILA</name>